<accession>A0A8S5RH77</accession>
<name>A0A8S5RH77_9VIRU</name>
<proteinExistence type="predicted"/>
<evidence type="ECO:0000313" key="1">
    <source>
        <dbReference type="EMBL" id="DAE30515.1"/>
    </source>
</evidence>
<reference evidence="1" key="1">
    <citation type="journal article" date="2021" name="Proc. Natl. Acad. Sci. U.S.A.">
        <title>A Catalog of Tens of Thousands of Viruses from Human Metagenomes Reveals Hidden Associations with Chronic Diseases.</title>
        <authorList>
            <person name="Tisza M.J."/>
            <person name="Buck C.B."/>
        </authorList>
    </citation>
    <scope>NUCLEOTIDE SEQUENCE</scope>
    <source>
        <strain evidence="1">Ctiha2</strain>
    </source>
</reference>
<organism evidence="1">
    <name type="scientific">virus sp. ctiha2</name>
    <dbReference type="NCBI Taxonomy" id="2827299"/>
    <lineage>
        <taxon>Viruses</taxon>
    </lineage>
</organism>
<sequence length="33" mass="4087">MPRYLLSHLYFSSERIAFFYTLIRFRVCNANEQ</sequence>
<protein>
    <submittedName>
        <fullName evidence="1">Uncharacterized protein</fullName>
    </submittedName>
</protein>
<dbReference type="EMBL" id="BK059104">
    <property type="protein sequence ID" value="DAE30515.1"/>
    <property type="molecule type" value="Genomic_DNA"/>
</dbReference>